<evidence type="ECO:0000256" key="1">
    <source>
        <dbReference type="SAM" id="SignalP"/>
    </source>
</evidence>
<evidence type="ECO:0000313" key="3">
    <source>
        <dbReference type="Proteomes" id="UP000019202"/>
    </source>
</evidence>
<evidence type="ECO:0000313" key="2">
    <source>
        <dbReference type="EMBL" id="CDL85297.1"/>
    </source>
</evidence>
<dbReference type="OrthoDB" id="6444997at2"/>
<feature type="chain" id="PRO_5004803800" evidence="1">
    <location>
        <begin position="20"/>
        <end position="124"/>
    </location>
</feature>
<keyword evidence="3" id="KW-1185">Reference proteome</keyword>
<comment type="caution">
    <text evidence="2">The sequence shown here is derived from an EMBL/GenBank/DDBJ whole genome shotgun (WGS) entry which is preliminary data.</text>
</comment>
<keyword evidence="1" id="KW-0732">Signal</keyword>
<reference evidence="2" key="1">
    <citation type="submission" date="2013-11" db="EMBL/GenBank/DDBJ databases">
        <title>Draft genome sequence and annotation of the entomopathogenic bacteria, Xenorhabdus cabanillasi strain JM26 and Xenorhabdus szentirmai strain DSM 16338.</title>
        <authorList>
            <person name="Gualtieri M."/>
            <person name="Ogier J.C."/>
            <person name="Pages S."/>
            <person name="Givaudan A."/>
            <person name="Gaudriault S."/>
        </authorList>
    </citation>
    <scope>NUCLEOTIDE SEQUENCE [LARGE SCALE GENOMIC DNA]</scope>
    <source>
        <strain evidence="2">DSM 16338</strain>
    </source>
</reference>
<gene>
    <name evidence="2" type="ORF">XSR1_70037</name>
</gene>
<name>W1J3F5_9GAMM</name>
<accession>W1J3F5</accession>
<dbReference type="Proteomes" id="UP000019202">
    <property type="component" value="Unassembled WGS sequence"/>
</dbReference>
<proteinExistence type="predicted"/>
<protein>
    <submittedName>
        <fullName evidence="2">Uncharacterized protein</fullName>
    </submittedName>
</protein>
<dbReference type="GeneID" id="97124249"/>
<sequence>MKLKIILTILIFMTMNNYAYSYAGNCDKNLNKIGYVSSVYLGVDDDADAEITFNFTPKGSTEASTISFYNYITGTWSQTTTDRVGGLNARALYALLLTAYTSGSTVKIMRCYSDGLVALGVGNV</sequence>
<dbReference type="RefSeq" id="WP_099138221.1">
    <property type="nucleotide sequence ID" value="NZ_CAWLWS010000132.1"/>
</dbReference>
<organism evidence="2 3">
    <name type="scientific">Xenorhabdus szentirmaii DSM 16338</name>
    <dbReference type="NCBI Taxonomy" id="1427518"/>
    <lineage>
        <taxon>Bacteria</taxon>
        <taxon>Pseudomonadati</taxon>
        <taxon>Pseudomonadota</taxon>
        <taxon>Gammaproteobacteria</taxon>
        <taxon>Enterobacterales</taxon>
        <taxon>Morganellaceae</taxon>
        <taxon>Xenorhabdus</taxon>
    </lineage>
</organism>
<dbReference type="AlphaFoldDB" id="W1J3F5"/>
<dbReference type="EMBL" id="CBXF010000132">
    <property type="protein sequence ID" value="CDL85297.1"/>
    <property type="molecule type" value="Genomic_DNA"/>
</dbReference>
<feature type="signal peptide" evidence="1">
    <location>
        <begin position="1"/>
        <end position="19"/>
    </location>
</feature>